<evidence type="ECO:0000256" key="3">
    <source>
        <dbReference type="ARBA" id="ARBA00022670"/>
    </source>
</evidence>
<dbReference type="EC" id="3.4.19.12" evidence="2"/>
<evidence type="ECO:0000259" key="8">
    <source>
        <dbReference type="PROSITE" id="PS50235"/>
    </source>
</evidence>
<evidence type="ECO:0000256" key="1">
    <source>
        <dbReference type="ARBA" id="ARBA00000707"/>
    </source>
</evidence>
<evidence type="ECO:0000256" key="7">
    <source>
        <dbReference type="SAM" id="Coils"/>
    </source>
</evidence>
<organism evidence="9 10">
    <name type="scientific">Priapulus caudatus</name>
    <name type="common">Priapulid worm</name>
    <dbReference type="NCBI Taxonomy" id="37621"/>
    <lineage>
        <taxon>Eukaryota</taxon>
        <taxon>Metazoa</taxon>
        <taxon>Ecdysozoa</taxon>
        <taxon>Scalidophora</taxon>
        <taxon>Priapulida</taxon>
        <taxon>Priapulimorpha</taxon>
        <taxon>Priapulimorphida</taxon>
        <taxon>Priapulidae</taxon>
        <taxon>Priapulus</taxon>
    </lineage>
</organism>
<dbReference type="PROSITE" id="PS00972">
    <property type="entry name" value="USP_1"/>
    <property type="match status" value="1"/>
</dbReference>
<gene>
    <name evidence="10" type="primary">LOC106805748</name>
</gene>
<proteinExistence type="predicted"/>
<feature type="coiled-coil region" evidence="7">
    <location>
        <begin position="437"/>
        <end position="475"/>
    </location>
</feature>
<feature type="domain" description="USP" evidence="8">
    <location>
        <begin position="194"/>
        <end position="634"/>
    </location>
</feature>
<dbReference type="Gene3D" id="1.10.8.10">
    <property type="entry name" value="DNA helicase RuvA subunit, C-terminal domain"/>
    <property type="match status" value="1"/>
</dbReference>
<keyword evidence="9" id="KW-1185">Reference proteome</keyword>
<dbReference type="InterPro" id="IPR003903">
    <property type="entry name" value="UIM_dom"/>
</dbReference>
<evidence type="ECO:0000313" key="10">
    <source>
        <dbReference type="RefSeq" id="XP_014662953.1"/>
    </source>
</evidence>
<dbReference type="InterPro" id="IPR001394">
    <property type="entry name" value="Peptidase_C19_UCH"/>
</dbReference>
<evidence type="ECO:0000313" key="9">
    <source>
        <dbReference type="Proteomes" id="UP000695022"/>
    </source>
</evidence>
<dbReference type="SUPFAM" id="SSF54001">
    <property type="entry name" value="Cysteine proteinases"/>
    <property type="match status" value="1"/>
</dbReference>
<dbReference type="PROSITE" id="PS00973">
    <property type="entry name" value="USP_2"/>
    <property type="match status" value="1"/>
</dbReference>
<keyword evidence="5" id="KW-0378">Hydrolase</keyword>
<evidence type="ECO:0000256" key="5">
    <source>
        <dbReference type="ARBA" id="ARBA00022801"/>
    </source>
</evidence>
<dbReference type="InterPro" id="IPR038765">
    <property type="entry name" value="Papain-like_cys_pep_sf"/>
</dbReference>
<dbReference type="InterPro" id="IPR028889">
    <property type="entry name" value="USP"/>
</dbReference>
<dbReference type="PROSITE" id="PS50235">
    <property type="entry name" value="USP_3"/>
    <property type="match status" value="1"/>
</dbReference>
<dbReference type="Pfam" id="PF00443">
    <property type="entry name" value="UCH"/>
    <property type="match status" value="1"/>
</dbReference>
<keyword evidence="3" id="KW-0645">Protease</keyword>
<dbReference type="InterPro" id="IPR044635">
    <property type="entry name" value="UBP14-like"/>
</dbReference>
<reference evidence="10" key="1">
    <citation type="submission" date="2025-08" db="UniProtKB">
        <authorList>
            <consortium name="RefSeq"/>
        </authorList>
    </citation>
    <scope>IDENTIFICATION</scope>
</reference>
<accession>A0ABM1DSN2</accession>
<keyword evidence="4" id="KW-0833">Ubl conjugation pathway</keyword>
<keyword evidence="6" id="KW-0788">Thiol protease</keyword>
<dbReference type="PANTHER" id="PTHR43982:SF6">
    <property type="entry name" value="UBIQUITIN CARBOXYL-TERMINAL HYDROLASE 2-RELATED"/>
    <property type="match status" value="1"/>
</dbReference>
<evidence type="ECO:0000256" key="4">
    <source>
        <dbReference type="ARBA" id="ARBA00022786"/>
    </source>
</evidence>
<keyword evidence="7" id="KW-0175">Coiled coil</keyword>
<dbReference type="RefSeq" id="XP_014662953.1">
    <property type="nucleotide sequence ID" value="XM_014807467.1"/>
</dbReference>
<dbReference type="Proteomes" id="UP000695022">
    <property type="component" value="Unplaced"/>
</dbReference>
<name>A0ABM1DSN2_PRICU</name>
<evidence type="ECO:0000256" key="2">
    <source>
        <dbReference type="ARBA" id="ARBA00012759"/>
    </source>
</evidence>
<dbReference type="GeneID" id="106805748"/>
<dbReference type="PANTHER" id="PTHR43982">
    <property type="entry name" value="UBIQUITIN CARBOXYL-TERMINAL HYDROLASE"/>
    <property type="match status" value="1"/>
</dbReference>
<feature type="non-terminal residue" evidence="10">
    <location>
        <position position="1005"/>
    </location>
</feature>
<comment type="catalytic activity">
    <reaction evidence="1">
        <text>Thiol-dependent hydrolysis of ester, thioester, amide, peptide and isopeptide bonds formed by the C-terminal Gly of ubiquitin (a 76-residue protein attached to proteins as an intracellular targeting signal).</text>
        <dbReference type="EC" id="3.4.19.12"/>
    </reaction>
</comment>
<dbReference type="CDD" id="cd02665">
    <property type="entry name" value="Peptidase_C19I"/>
    <property type="match status" value="1"/>
</dbReference>
<protein>
    <recommendedName>
        <fullName evidence="2">ubiquitinyl hydrolase 1</fullName>
        <ecNumber evidence="2">3.4.19.12</ecNumber>
    </recommendedName>
</protein>
<dbReference type="InterPro" id="IPR018200">
    <property type="entry name" value="USP_CS"/>
</dbReference>
<evidence type="ECO:0000256" key="6">
    <source>
        <dbReference type="ARBA" id="ARBA00022807"/>
    </source>
</evidence>
<dbReference type="SMART" id="SM00726">
    <property type="entry name" value="UIM"/>
    <property type="match status" value="2"/>
</dbReference>
<dbReference type="Gene3D" id="3.90.70.10">
    <property type="entry name" value="Cysteine proteinases"/>
    <property type="match status" value="1"/>
</dbReference>
<dbReference type="Pfam" id="PF02809">
    <property type="entry name" value="UIM"/>
    <property type="match status" value="2"/>
</dbReference>
<sequence length="1005" mass="113617">MTVEEPPLRGLHRLQMSHEAERVLNQLKEITGVEDVSVIGTAMEACKNTEGKYDLERAVSLLVDEHGQMVPPTAQVPETASKNGPNGIVALKAKPTKNNQVIDLTCDTSESVRDPEDDLQKAIALSLKDHAEKYKAHDQGESLPIPVSTEEQHISRALEESLAESKGGMKRKRGEWFVDPINPHERKRVKGWPVGLKNVGNTCWFSVVIQSLFHLPAFRNLVLRYSSPNNDAETAITITKEQKQIYEFMGELRQLFALLLASDRKYVDPTPAIEILRGTLSNVSGMLDSQQDVSEFQHKLLEWLEEAFKRRGGGGGTAASESRGPSKNPMIDLFYGVYKSYGINEGKVFSNQGDILVSTPLQVNGFKDLHQSLEASTATEEIEALDSGAPSKSGLEHWFTKMPGVLTFELSRFQFNQQLGKPEKIHQKLQFPKVIYMDRYLESNKELTRQRREEIRKLREELSKLETKLERIDEQSGSVDAGQQKQVEMQCTPPKCVKPDVAMTPPKSVRFEGPAPKHVTTEELCVLEGCLQRWHAEVENDVRELQDSIAMLNEKIGSMYSDMKQVPYRLHAVLVHEGQASAGHYWAYIYDSAHNHWLKFNDITVSEASWEELEKESVGGYYNTSAYCLMYVNAKQTSLMEDIVDQETGQCSTNPLDLLPTDLHDIVCEDNMKFAKEIMEYDKEQTKAATEMEECVVTGQFEHGDNYQRQMKARTSATQTPAVPISKVNLAVEHSPAVPMAKVNLSMEHAQLSVVDTRLIIGKVLKTHGNVNNLQGGIETAVSEAAEIEARRLAQLSKQKNTPTDHRLSHIMVYLYQNQMEKQNVVRRIMLEQFTPKVLNNDPSTAEFRRTALHMLEGMVLAESERRLYQEVHEDYEMFRKTVTCFMHGVHLFHKQSYQESLAYLVHACNLNQSLIKKGAQRGMEPRLTGFYRRQCALNLNEVATSHFQTKDVSAACDTLQLMDESMIPCLVQLNMCCTSAQDVTAAEDIRSKWCDFLGKDIGRE</sequence>